<dbReference type="EMBL" id="BOOK01000004">
    <property type="protein sequence ID" value="GIH98557.1"/>
    <property type="molecule type" value="Genomic_DNA"/>
</dbReference>
<dbReference type="SUPFAM" id="SSF102114">
    <property type="entry name" value="Radical SAM enzymes"/>
    <property type="match status" value="1"/>
</dbReference>
<dbReference type="InterPro" id="IPR034505">
    <property type="entry name" value="Coproporphyrinogen-III_oxidase"/>
</dbReference>
<evidence type="ECO:0000259" key="5">
    <source>
        <dbReference type="PROSITE" id="PS51918"/>
    </source>
</evidence>
<keyword evidence="3" id="KW-0349">Heme</keyword>
<dbReference type="Pfam" id="PF04055">
    <property type="entry name" value="Radical_SAM"/>
    <property type="match status" value="1"/>
</dbReference>
<organism evidence="6 7">
    <name type="scientific">Planobispora takensis</name>
    <dbReference type="NCBI Taxonomy" id="1367882"/>
    <lineage>
        <taxon>Bacteria</taxon>
        <taxon>Bacillati</taxon>
        <taxon>Actinomycetota</taxon>
        <taxon>Actinomycetes</taxon>
        <taxon>Streptosporangiales</taxon>
        <taxon>Streptosporangiaceae</taxon>
        <taxon>Planobispora</taxon>
    </lineage>
</organism>
<keyword evidence="3" id="KW-0963">Cytoplasm</keyword>
<dbReference type="SFLD" id="SFLDF00562">
    <property type="entry name" value="HemN-like__clustered_with_heat"/>
    <property type="match status" value="1"/>
</dbReference>
<keyword evidence="7" id="KW-1185">Reference proteome</keyword>
<dbReference type="Proteomes" id="UP000634476">
    <property type="component" value="Unassembled WGS sequence"/>
</dbReference>
<comment type="similarity">
    <text evidence="1">Belongs to the anaerobic coproporphyrinogen-III oxidase family. HemW subfamily.</text>
</comment>
<keyword evidence="3" id="KW-0408">Iron</keyword>
<dbReference type="AlphaFoldDB" id="A0A8J3SQR3"/>
<protein>
    <recommendedName>
        <fullName evidence="2 3">Heme chaperone HemW</fullName>
    </recommendedName>
</protein>
<comment type="function">
    <text evidence="3">Probably acts as a heme chaperone, transferring heme to an unknown acceptor. Binds one molecule of heme per monomer, possibly covalently. Binds 1 [4Fe-4S] cluster. The cluster is coordinated with 3 cysteines and an exchangeable S-adenosyl-L-methionine.</text>
</comment>
<feature type="region of interest" description="Disordered" evidence="4">
    <location>
        <begin position="1"/>
        <end position="20"/>
    </location>
</feature>
<reference evidence="6" key="1">
    <citation type="submission" date="2021-01" db="EMBL/GenBank/DDBJ databases">
        <title>Whole genome shotgun sequence of Planobispora takensis NBRC 109077.</title>
        <authorList>
            <person name="Komaki H."/>
            <person name="Tamura T."/>
        </authorList>
    </citation>
    <scope>NUCLEOTIDE SEQUENCE</scope>
    <source>
        <strain evidence="6">NBRC 109077</strain>
    </source>
</reference>
<dbReference type="CDD" id="cd01335">
    <property type="entry name" value="Radical_SAM"/>
    <property type="match status" value="1"/>
</dbReference>
<dbReference type="PANTHER" id="PTHR13932:SF5">
    <property type="entry name" value="RADICAL S-ADENOSYL METHIONINE DOMAIN-CONTAINING PROTEIN 1, MITOCHONDRIAL"/>
    <property type="match status" value="1"/>
</dbReference>
<keyword evidence="3" id="KW-0004">4Fe-4S</keyword>
<evidence type="ECO:0000256" key="3">
    <source>
        <dbReference type="RuleBase" id="RU364116"/>
    </source>
</evidence>
<feature type="domain" description="Radical SAM core" evidence="5">
    <location>
        <begin position="24"/>
        <end position="266"/>
    </location>
</feature>
<dbReference type="InterPro" id="IPR023404">
    <property type="entry name" value="rSAM_horseshoe"/>
</dbReference>
<evidence type="ECO:0000313" key="6">
    <source>
        <dbReference type="EMBL" id="GIH98557.1"/>
    </source>
</evidence>
<dbReference type="SFLD" id="SFLDF00288">
    <property type="entry name" value="HemN-like__clustered_with_nucl"/>
    <property type="match status" value="1"/>
</dbReference>
<dbReference type="PANTHER" id="PTHR13932">
    <property type="entry name" value="COPROPORPHYRINIGEN III OXIDASE"/>
    <property type="match status" value="1"/>
</dbReference>
<name>A0A8J3SQR3_9ACTN</name>
<keyword evidence="3" id="KW-0143">Chaperone</keyword>
<dbReference type="InterPro" id="IPR007197">
    <property type="entry name" value="rSAM"/>
</dbReference>
<keyword evidence="3" id="KW-0411">Iron-sulfur</keyword>
<comment type="caution">
    <text evidence="6">The sequence shown here is derived from an EMBL/GenBank/DDBJ whole genome shotgun (WGS) entry which is preliminary data.</text>
</comment>
<evidence type="ECO:0000313" key="7">
    <source>
        <dbReference type="Proteomes" id="UP000634476"/>
    </source>
</evidence>
<comment type="subcellular location">
    <subcellularLocation>
        <location evidence="3">Cytoplasm</location>
    </subcellularLocation>
</comment>
<dbReference type="GO" id="GO:0006779">
    <property type="term" value="P:porphyrin-containing compound biosynthetic process"/>
    <property type="evidence" value="ECO:0007669"/>
    <property type="project" value="InterPro"/>
</dbReference>
<dbReference type="PROSITE" id="PS51918">
    <property type="entry name" value="RADICAL_SAM"/>
    <property type="match status" value="1"/>
</dbReference>
<proteinExistence type="inferred from homology"/>
<evidence type="ECO:0000256" key="1">
    <source>
        <dbReference type="ARBA" id="ARBA00006100"/>
    </source>
</evidence>
<dbReference type="GO" id="GO:0046872">
    <property type="term" value="F:metal ion binding"/>
    <property type="evidence" value="ECO:0007669"/>
    <property type="project" value="UniProtKB-UniRule"/>
</dbReference>
<dbReference type="NCBIfam" id="TIGR00539">
    <property type="entry name" value="hemN_rel"/>
    <property type="match status" value="1"/>
</dbReference>
<dbReference type="InterPro" id="IPR006638">
    <property type="entry name" value="Elp3/MiaA/NifB-like_rSAM"/>
</dbReference>
<keyword evidence="3" id="KW-0479">Metal-binding</keyword>
<sequence>MPSTLPDGDPAPASGELPESALEGLGGRPFGFYVHVPFCVTRCGYCDFNTYTASELGPGASHADYAATAVTEIRRARAVLGDAVPQVETVFFGGGTPTLLPARDLVRILEAIDGEFGLAPGAEVTTEANPESVDPAGLEELRRGGFTRMSFGMQSAREHVLKVLDRHHTPGRAAQAVREARQAGFEHVNLDLIYSTPGESDDDWRASLAAAVEAGPDHVSAYSLIVEEGTRLAARIRRGELPMPDDDVAADRYLIADSMLAEAGFGWYEVSNWAVSDKSRCRHNMLYWTGGDWWGVGPGAHSHVGGTRWWNVKHPAAYAQRLADGVSPAHAREVLTPQDRAVERVMLELRLSDGFPVAEIERPVVAARALGDGLLDMEAFKRGRAVLTLRGRLLADALVRDLVG</sequence>
<dbReference type="InterPro" id="IPR004559">
    <property type="entry name" value="HemW-like"/>
</dbReference>
<dbReference type="Gene3D" id="3.80.30.20">
    <property type="entry name" value="tm_1862 like domain"/>
    <property type="match status" value="1"/>
</dbReference>
<dbReference type="InterPro" id="IPR058240">
    <property type="entry name" value="rSAM_sf"/>
</dbReference>
<dbReference type="SFLD" id="SFLDS00029">
    <property type="entry name" value="Radical_SAM"/>
    <property type="match status" value="1"/>
</dbReference>
<dbReference type="SFLD" id="SFLDG01065">
    <property type="entry name" value="anaerobic_coproporphyrinogen-I"/>
    <property type="match status" value="1"/>
</dbReference>
<dbReference type="GO" id="GO:0051539">
    <property type="term" value="F:4 iron, 4 sulfur cluster binding"/>
    <property type="evidence" value="ECO:0007669"/>
    <property type="project" value="UniProtKB-UniRule"/>
</dbReference>
<gene>
    <name evidence="6" type="ORF">Pta02_05660</name>
</gene>
<accession>A0A8J3SQR3</accession>
<dbReference type="RefSeq" id="WP_203873056.1">
    <property type="nucleotide sequence ID" value="NZ_BOOK01000004.1"/>
</dbReference>
<evidence type="ECO:0000256" key="4">
    <source>
        <dbReference type="SAM" id="MobiDB-lite"/>
    </source>
</evidence>
<keyword evidence="3" id="KW-0949">S-adenosyl-L-methionine</keyword>
<dbReference type="SMART" id="SM00729">
    <property type="entry name" value="Elp3"/>
    <property type="match status" value="1"/>
</dbReference>
<dbReference type="GO" id="GO:0005737">
    <property type="term" value="C:cytoplasm"/>
    <property type="evidence" value="ECO:0007669"/>
    <property type="project" value="UniProtKB-SubCell"/>
</dbReference>
<dbReference type="GO" id="GO:0004109">
    <property type="term" value="F:coproporphyrinogen oxidase activity"/>
    <property type="evidence" value="ECO:0007669"/>
    <property type="project" value="InterPro"/>
</dbReference>
<evidence type="ECO:0000256" key="2">
    <source>
        <dbReference type="ARBA" id="ARBA00017228"/>
    </source>
</evidence>